<dbReference type="EMBL" id="LT960611">
    <property type="protein sequence ID" value="SON48810.1"/>
    <property type="molecule type" value="Genomic_DNA"/>
</dbReference>
<dbReference type="AlphaFoldDB" id="A0A2N8ZA83"/>
<keyword evidence="3" id="KW-0804">Transcription</keyword>
<evidence type="ECO:0000256" key="2">
    <source>
        <dbReference type="ARBA" id="ARBA00023125"/>
    </source>
</evidence>
<dbReference type="KEGG" id="vta:A0831"/>
<name>A0A2N8ZA83_9VIBR</name>
<dbReference type="OrthoDB" id="5918837at2"/>
<protein>
    <recommendedName>
        <fullName evidence="4">HTH marR-type domain-containing protein</fullName>
    </recommendedName>
</protein>
<dbReference type="PROSITE" id="PS01117">
    <property type="entry name" value="HTH_MARR_1"/>
    <property type="match status" value="1"/>
</dbReference>
<evidence type="ECO:0000256" key="1">
    <source>
        <dbReference type="ARBA" id="ARBA00023015"/>
    </source>
</evidence>
<dbReference type="RefSeq" id="WP_102521596.1">
    <property type="nucleotide sequence ID" value="NZ_LT960611.1"/>
</dbReference>
<dbReference type="Pfam" id="PF01047">
    <property type="entry name" value="MarR"/>
    <property type="match status" value="1"/>
</dbReference>
<keyword evidence="1" id="KW-0805">Transcription regulation</keyword>
<feature type="domain" description="HTH marR-type" evidence="4">
    <location>
        <begin position="4"/>
        <end position="138"/>
    </location>
</feature>
<evidence type="ECO:0000313" key="5">
    <source>
        <dbReference type="EMBL" id="SON48810.1"/>
    </source>
</evidence>
<dbReference type="InterPro" id="IPR036390">
    <property type="entry name" value="WH_DNA-bd_sf"/>
</dbReference>
<dbReference type="PRINTS" id="PR00598">
    <property type="entry name" value="HTHMARR"/>
</dbReference>
<dbReference type="InterPro" id="IPR000835">
    <property type="entry name" value="HTH_MarR-typ"/>
</dbReference>
<dbReference type="GO" id="GO:0003677">
    <property type="term" value="F:DNA binding"/>
    <property type="evidence" value="ECO:0007669"/>
    <property type="project" value="UniProtKB-KW"/>
</dbReference>
<dbReference type="PANTHER" id="PTHR42756:SF1">
    <property type="entry name" value="TRANSCRIPTIONAL REPRESSOR OF EMRAB OPERON"/>
    <property type="match status" value="1"/>
</dbReference>
<reference evidence="5 6" key="1">
    <citation type="submission" date="2017-10" db="EMBL/GenBank/DDBJ databases">
        <authorList>
            <person name="Banno H."/>
            <person name="Chua N.-H."/>
        </authorList>
    </citation>
    <scope>NUCLEOTIDE SEQUENCE [LARGE SCALE GENOMIC DNA]</scope>
    <source>
        <strain evidence="5">Vibrio tapetis CECT4600</strain>
    </source>
</reference>
<evidence type="ECO:0000313" key="6">
    <source>
        <dbReference type="Proteomes" id="UP000235828"/>
    </source>
</evidence>
<dbReference type="PANTHER" id="PTHR42756">
    <property type="entry name" value="TRANSCRIPTIONAL REGULATOR, MARR"/>
    <property type="match status" value="1"/>
</dbReference>
<proteinExistence type="predicted"/>
<keyword evidence="2" id="KW-0238">DNA-binding</keyword>
<dbReference type="SMART" id="SM00347">
    <property type="entry name" value="HTH_MARR"/>
    <property type="match status" value="1"/>
</dbReference>
<sequence length="146" mass="16215">MKPTDTIGGLVGLASRVLTNELEAQFSRNDCELTKEQWIFLMTVIQFDVITPLQLSEQLMKNRGSITSLIKGLEKRGLITRVVANGDGRSYGVTASSQAIELIERSKGVAFGVLNKALTDFNQQEQQQLHNLLNRFVHNLLGEKNG</sequence>
<dbReference type="InterPro" id="IPR036388">
    <property type="entry name" value="WH-like_DNA-bd_sf"/>
</dbReference>
<organism evidence="5 6">
    <name type="scientific">Vibrio tapetis subsp. tapetis</name>
    <dbReference type="NCBI Taxonomy" id="1671868"/>
    <lineage>
        <taxon>Bacteria</taxon>
        <taxon>Pseudomonadati</taxon>
        <taxon>Pseudomonadota</taxon>
        <taxon>Gammaproteobacteria</taxon>
        <taxon>Vibrionales</taxon>
        <taxon>Vibrionaceae</taxon>
        <taxon>Vibrio</taxon>
    </lineage>
</organism>
<dbReference type="Gene3D" id="1.10.10.10">
    <property type="entry name" value="Winged helix-like DNA-binding domain superfamily/Winged helix DNA-binding domain"/>
    <property type="match status" value="1"/>
</dbReference>
<dbReference type="PROSITE" id="PS50995">
    <property type="entry name" value="HTH_MARR_2"/>
    <property type="match status" value="1"/>
</dbReference>
<gene>
    <name evidence="5" type="ORF">VTAP4600_A0831</name>
</gene>
<accession>A0A2N8ZA83</accession>
<evidence type="ECO:0000259" key="4">
    <source>
        <dbReference type="PROSITE" id="PS50995"/>
    </source>
</evidence>
<dbReference type="GO" id="GO:0003700">
    <property type="term" value="F:DNA-binding transcription factor activity"/>
    <property type="evidence" value="ECO:0007669"/>
    <property type="project" value="InterPro"/>
</dbReference>
<evidence type="ECO:0000256" key="3">
    <source>
        <dbReference type="ARBA" id="ARBA00023163"/>
    </source>
</evidence>
<dbReference type="Proteomes" id="UP000235828">
    <property type="component" value="Chromosome A"/>
</dbReference>
<dbReference type="InterPro" id="IPR023187">
    <property type="entry name" value="Tscrpt_reg_MarR-type_CS"/>
</dbReference>
<dbReference type="SUPFAM" id="SSF46785">
    <property type="entry name" value="Winged helix' DNA-binding domain"/>
    <property type="match status" value="1"/>
</dbReference>
<keyword evidence="6" id="KW-1185">Reference proteome</keyword>